<gene>
    <name evidence="1" type="ORF">DL89DRAFT_9671</name>
</gene>
<keyword evidence="2" id="KW-1185">Reference proteome</keyword>
<proteinExistence type="predicted"/>
<dbReference type="Proteomes" id="UP000193922">
    <property type="component" value="Unassembled WGS sequence"/>
</dbReference>
<reference evidence="1 2" key="1">
    <citation type="submission" date="2016-07" db="EMBL/GenBank/DDBJ databases">
        <title>Pervasive Adenine N6-methylation of Active Genes in Fungi.</title>
        <authorList>
            <consortium name="DOE Joint Genome Institute"/>
            <person name="Mondo S.J."/>
            <person name="Dannebaum R.O."/>
            <person name="Kuo R.C."/>
            <person name="Labutti K."/>
            <person name="Haridas S."/>
            <person name="Kuo A."/>
            <person name="Salamov A."/>
            <person name="Ahrendt S.R."/>
            <person name="Lipzen A."/>
            <person name="Sullivan W."/>
            <person name="Andreopoulos W.B."/>
            <person name="Clum A."/>
            <person name="Lindquist E."/>
            <person name="Daum C."/>
            <person name="Ramamoorthy G.K."/>
            <person name="Gryganskyi A."/>
            <person name="Culley D."/>
            <person name="Magnuson J.K."/>
            <person name="James T.Y."/>
            <person name="O'Malley M.A."/>
            <person name="Stajich J.E."/>
            <person name="Spatafora J.W."/>
            <person name="Visel A."/>
            <person name="Grigoriev I.V."/>
        </authorList>
    </citation>
    <scope>NUCLEOTIDE SEQUENCE [LARGE SCALE GENOMIC DNA]</scope>
    <source>
        <strain evidence="1 2">ATCC 12442</strain>
    </source>
</reference>
<accession>A0A1Y1WLX4</accession>
<evidence type="ECO:0000313" key="1">
    <source>
        <dbReference type="EMBL" id="ORX74094.1"/>
    </source>
</evidence>
<dbReference type="AlphaFoldDB" id="A0A1Y1WLX4"/>
<name>A0A1Y1WLX4_9FUNG</name>
<dbReference type="GeneID" id="63808947"/>
<protein>
    <submittedName>
        <fullName evidence="1">Uncharacterized protein</fullName>
    </submittedName>
</protein>
<evidence type="ECO:0000313" key="2">
    <source>
        <dbReference type="Proteomes" id="UP000193922"/>
    </source>
</evidence>
<dbReference type="EMBL" id="MCFD01000001">
    <property type="protein sequence ID" value="ORX74094.1"/>
    <property type="molecule type" value="Genomic_DNA"/>
</dbReference>
<dbReference type="RefSeq" id="XP_040747305.1">
    <property type="nucleotide sequence ID" value="XM_040892299.1"/>
</dbReference>
<sequence length="156" mass="17004">MTGIRGFGDSGIRGFGDSGIGGSSTVSQPQHGARRVHCRAEHYLLHGYLHALVYKSIRINGDIPCDCSSEHCSSVARARDVSCRCKLYHLSLSLPASAIVSGYISAKDDIARLFCLAKCNGIASDMSSWTCMDYILFPACYKIMCRARKPFFLKAG</sequence>
<organism evidence="1 2">
    <name type="scientific">Linderina pennispora</name>
    <dbReference type="NCBI Taxonomy" id="61395"/>
    <lineage>
        <taxon>Eukaryota</taxon>
        <taxon>Fungi</taxon>
        <taxon>Fungi incertae sedis</taxon>
        <taxon>Zoopagomycota</taxon>
        <taxon>Kickxellomycotina</taxon>
        <taxon>Kickxellomycetes</taxon>
        <taxon>Kickxellales</taxon>
        <taxon>Kickxellaceae</taxon>
        <taxon>Linderina</taxon>
    </lineage>
</organism>
<comment type="caution">
    <text evidence="1">The sequence shown here is derived from an EMBL/GenBank/DDBJ whole genome shotgun (WGS) entry which is preliminary data.</text>
</comment>